<comment type="subcellular location">
    <subcellularLocation>
        <location evidence="1">Cytoplasm</location>
    </subcellularLocation>
</comment>
<dbReference type="AlphaFoldDB" id="A0A4S9CGA8"/>
<feature type="domain" description="PB1" evidence="8">
    <location>
        <begin position="485"/>
        <end position="573"/>
    </location>
</feature>
<dbReference type="InterPro" id="IPR000270">
    <property type="entry name" value="PB1_dom"/>
</dbReference>
<protein>
    <recommendedName>
        <fullName evidence="8">PB1 domain-containing protein</fullName>
    </recommendedName>
</protein>
<comment type="caution">
    <text evidence="9">The sequence shown here is derived from an EMBL/GenBank/DDBJ whole genome shotgun (WGS) entry which is preliminary data.</text>
</comment>
<evidence type="ECO:0000256" key="5">
    <source>
        <dbReference type="ARBA" id="ARBA00022737"/>
    </source>
</evidence>
<dbReference type="SUPFAM" id="SSF54277">
    <property type="entry name" value="CAD &amp; PB1 domains"/>
    <property type="match status" value="1"/>
</dbReference>
<feature type="region of interest" description="Disordered" evidence="7">
    <location>
        <begin position="247"/>
        <end position="305"/>
    </location>
</feature>
<evidence type="ECO:0000256" key="1">
    <source>
        <dbReference type="ARBA" id="ARBA00004496"/>
    </source>
</evidence>
<feature type="compositionally biased region" description="Basic and acidic residues" evidence="7">
    <location>
        <begin position="339"/>
        <end position="351"/>
    </location>
</feature>
<feature type="compositionally biased region" description="Basic and acidic residues" evidence="7">
    <location>
        <begin position="358"/>
        <end position="380"/>
    </location>
</feature>
<feature type="region of interest" description="Disordered" evidence="7">
    <location>
        <begin position="319"/>
        <end position="380"/>
    </location>
</feature>
<dbReference type="GO" id="GO:0005737">
    <property type="term" value="C:cytoplasm"/>
    <property type="evidence" value="ECO:0007669"/>
    <property type="project" value="UniProtKB-SubCell"/>
</dbReference>
<evidence type="ECO:0000256" key="6">
    <source>
        <dbReference type="ARBA" id="ARBA00022803"/>
    </source>
</evidence>
<gene>
    <name evidence="9" type="ORF">D6D13_06817</name>
</gene>
<keyword evidence="3" id="KW-0728">SH3 domain</keyword>
<evidence type="ECO:0000256" key="7">
    <source>
        <dbReference type="SAM" id="MobiDB-lite"/>
    </source>
</evidence>
<keyword evidence="5" id="KW-0677">Repeat</keyword>
<dbReference type="InterPro" id="IPR019734">
    <property type="entry name" value="TPR_rpt"/>
</dbReference>
<feature type="region of interest" description="Disordered" evidence="7">
    <location>
        <begin position="402"/>
        <end position="424"/>
    </location>
</feature>
<evidence type="ECO:0000256" key="4">
    <source>
        <dbReference type="ARBA" id="ARBA00022490"/>
    </source>
</evidence>
<evidence type="ECO:0000256" key="2">
    <source>
        <dbReference type="ARBA" id="ARBA00008051"/>
    </source>
</evidence>
<dbReference type="SMART" id="SM00028">
    <property type="entry name" value="TPR"/>
    <property type="match status" value="3"/>
</dbReference>
<comment type="similarity">
    <text evidence="2">Belongs to the NCF2/NOXA1 family.</text>
</comment>
<dbReference type="InterPro" id="IPR051864">
    <property type="entry name" value="NCF2_NOXA1"/>
</dbReference>
<dbReference type="EMBL" id="QZAS01000025">
    <property type="protein sequence ID" value="THX05985.1"/>
    <property type="molecule type" value="Genomic_DNA"/>
</dbReference>
<name>A0A4S9CGA8_AURPU</name>
<organism evidence="9">
    <name type="scientific">Aureobasidium pullulans</name>
    <name type="common">Black yeast</name>
    <name type="synonym">Pullularia pullulans</name>
    <dbReference type="NCBI Taxonomy" id="5580"/>
    <lineage>
        <taxon>Eukaryota</taxon>
        <taxon>Fungi</taxon>
        <taxon>Dikarya</taxon>
        <taxon>Ascomycota</taxon>
        <taxon>Pezizomycotina</taxon>
        <taxon>Dothideomycetes</taxon>
        <taxon>Dothideomycetidae</taxon>
        <taxon>Dothideales</taxon>
        <taxon>Saccotheciaceae</taxon>
        <taxon>Aureobasidium</taxon>
    </lineage>
</organism>
<reference evidence="9" key="1">
    <citation type="submission" date="2018-10" db="EMBL/GenBank/DDBJ databases">
        <title>Fifty Aureobasidium pullulans genomes reveal a recombining polyextremotolerant generalist.</title>
        <authorList>
            <person name="Gostincar C."/>
            <person name="Turk M."/>
            <person name="Zajc J."/>
            <person name="Gunde-Cimerman N."/>
        </authorList>
    </citation>
    <scope>NUCLEOTIDE SEQUENCE [LARGE SCALE GENOMIC DNA]</scope>
    <source>
        <strain evidence="9">EXF-10085</strain>
    </source>
</reference>
<accession>A0A4S9CGA8</accession>
<evidence type="ECO:0000313" key="9">
    <source>
        <dbReference type="EMBL" id="THX05985.1"/>
    </source>
</evidence>
<feature type="compositionally biased region" description="Polar residues" evidence="7">
    <location>
        <begin position="288"/>
        <end position="303"/>
    </location>
</feature>
<dbReference type="Gene3D" id="3.10.20.90">
    <property type="entry name" value="Phosphatidylinositol 3-kinase Catalytic Subunit, Chain A, domain 1"/>
    <property type="match status" value="1"/>
</dbReference>
<dbReference type="Pfam" id="PF00564">
    <property type="entry name" value="PB1"/>
    <property type="match status" value="1"/>
</dbReference>
<sequence>MSLKQEIETWVRALEHYDNNEFDAALRAFMTVADTSKILFNCAVIHATLGEHTQAVQCYQRAVHSDQYMAIAYFQQGVSNFLLGDFEEALANFNDTLLYLRGNRWIDYDQLGLKFKLHSCEALFNRGLCYIYLQQRAAGLQDLFYASKEKAVPDHDVIDEAIREQAEGYTVFSIPVGTVYRPNEAKVKNIKSKNYLGTSTLVRAQDRSNQVYLDTRRNLTAFSFAVDDRPEEKLSYAALNLVRPGIASRSRQQSEPPIHRNIFPPTPPPEADRAASTATTNTKRKSTESTTSLPSGMHQSRPSISKPAKLDLGAAAFEQASSSTTSLVIEKPRLGTKRSASERPRARDTHPSRSSPPRVRENDRHSDSHRAAEDDAHMLRPDVYTPDTVSAAVQQALSEPEKLQPMSFPHQHQRTRSGGQSLRGYPRSIAEEDETIDTNNDVQIPTFENTYTSPIPTLQTTIAAALPYEITPAHLLQPARPNLRKIRVKVFATDTRYVMIQPDVNYDTFVEQIRKKFGYAAKDSFKLKMKDEEGDMVTMGDEDDLEMLVMTAKEQAAKDAAEMGKMEVWVQEIQSV</sequence>
<proteinExistence type="inferred from homology"/>
<dbReference type="SMART" id="SM00666">
    <property type="entry name" value="PB1"/>
    <property type="match status" value="1"/>
</dbReference>
<dbReference type="PANTHER" id="PTHR15175">
    <property type="entry name" value="NEUTROPHIL CYTOSOLIC FACTOR 2, NEUTROPHIL NADPH OXIDASE FACTOR 2"/>
    <property type="match status" value="1"/>
</dbReference>
<keyword evidence="4" id="KW-0963">Cytoplasm</keyword>
<dbReference type="Gene3D" id="1.25.40.10">
    <property type="entry name" value="Tetratricopeptide repeat domain"/>
    <property type="match status" value="1"/>
</dbReference>
<keyword evidence="6" id="KW-0802">TPR repeat</keyword>
<dbReference type="InterPro" id="IPR011990">
    <property type="entry name" value="TPR-like_helical_dom_sf"/>
</dbReference>
<evidence type="ECO:0000256" key="3">
    <source>
        <dbReference type="ARBA" id="ARBA00022443"/>
    </source>
</evidence>
<dbReference type="InterPro" id="IPR053793">
    <property type="entry name" value="PB1-like"/>
</dbReference>
<dbReference type="PANTHER" id="PTHR15175:SF0">
    <property type="entry name" value="SH3 DOMAIN-CONTAINING PROTEIN C23A1.17"/>
    <property type="match status" value="1"/>
</dbReference>
<dbReference type="FunFam" id="1.25.40.10:FF:000017">
    <property type="entry name" value="NADPH oxidase regulator NoxR"/>
    <property type="match status" value="1"/>
</dbReference>
<dbReference type="SUPFAM" id="SSF48452">
    <property type="entry name" value="TPR-like"/>
    <property type="match status" value="1"/>
</dbReference>
<evidence type="ECO:0000259" key="8">
    <source>
        <dbReference type="PROSITE" id="PS51745"/>
    </source>
</evidence>
<dbReference type="PROSITE" id="PS51745">
    <property type="entry name" value="PB1"/>
    <property type="match status" value="1"/>
</dbReference>